<evidence type="ECO:0000256" key="9">
    <source>
        <dbReference type="RuleBase" id="RU361186"/>
    </source>
</evidence>
<dbReference type="GO" id="GO:0030245">
    <property type="term" value="P:cellulose catabolic process"/>
    <property type="evidence" value="ECO:0007669"/>
    <property type="project" value="UniProtKB-KW"/>
</dbReference>
<evidence type="ECO:0000256" key="8">
    <source>
        <dbReference type="PROSITE-ProRule" id="PRU10056"/>
    </source>
</evidence>
<gene>
    <name evidence="11" type="ORF">BJ991_000937</name>
</gene>
<protein>
    <recommendedName>
        <fullName evidence="9">Glucanase</fullName>
        <ecNumber evidence="9">3.2.1.-</ecNumber>
    </recommendedName>
</protein>
<dbReference type="Pfam" id="PF00553">
    <property type="entry name" value="CBM_2"/>
    <property type="match status" value="1"/>
</dbReference>
<evidence type="ECO:0000313" key="12">
    <source>
        <dbReference type="Proteomes" id="UP000576969"/>
    </source>
</evidence>
<dbReference type="InterPro" id="IPR006311">
    <property type="entry name" value="TAT_signal"/>
</dbReference>
<comment type="similarity">
    <text evidence="9">Belongs to the glycosyl hydrolase family 6.</text>
</comment>
<dbReference type="PROSITE" id="PS51318">
    <property type="entry name" value="TAT"/>
    <property type="match status" value="1"/>
</dbReference>
<dbReference type="InterPro" id="IPR008965">
    <property type="entry name" value="CBM2/CBM3_carb-bd_dom_sf"/>
</dbReference>
<feature type="active site" evidence="8">
    <location>
        <position position="119"/>
    </location>
</feature>
<keyword evidence="12" id="KW-1185">Reference proteome</keyword>
<dbReference type="InterPro" id="IPR001919">
    <property type="entry name" value="CBD2"/>
</dbReference>
<evidence type="ECO:0000313" key="11">
    <source>
        <dbReference type="EMBL" id="NYE18909.1"/>
    </source>
</evidence>
<evidence type="ECO:0000256" key="1">
    <source>
        <dbReference type="ARBA" id="ARBA00022729"/>
    </source>
</evidence>
<dbReference type="Gene3D" id="2.60.40.290">
    <property type="match status" value="1"/>
</dbReference>
<dbReference type="InterPro" id="IPR012291">
    <property type="entry name" value="CBM2_carb-bd_dom_sf"/>
</dbReference>
<dbReference type="Proteomes" id="UP000576969">
    <property type="component" value="Unassembled WGS sequence"/>
</dbReference>
<accession>A0A7Y9KKM1</accession>
<dbReference type="PANTHER" id="PTHR34876:SF4">
    <property type="entry name" value="1,4-BETA-D-GLUCAN CELLOBIOHYDROLASE C-RELATED"/>
    <property type="match status" value="1"/>
</dbReference>
<keyword evidence="2 9" id="KW-0378">Hydrolase</keyword>
<keyword evidence="1 9" id="KW-0732">Signal</keyword>
<dbReference type="EC" id="3.2.1.-" evidence="9"/>
<dbReference type="SUPFAM" id="SSF51989">
    <property type="entry name" value="Glycosyl hydrolases family 6, cellulases"/>
    <property type="match status" value="1"/>
</dbReference>
<keyword evidence="7 9" id="KW-0624">Polysaccharide degradation</keyword>
<keyword evidence="4" id="KW-1015">Disulfide bond</keyword>
<keyword evidence="3 9" id="KW-0136">Cellulose degradation</keyword>
<comment type="caution">
    <text evidence="11">The sequence shown here is derived from an EMBL/GenBank/DDBJ whole genome shotgun (WGS) entry which is preliminary data.</text>
</comment>
<dbReference type="AlphaFoldDB" id="A0A7Y9KKM1"/>
<evidence type="ECO:0000256" key="3">
    <source>
        <dbReference type="ARBA" id="ARBA00023001"/>
    </source>
</evidence>
<organism evidence="11 12">
    <name type="scientific">Microbacterium immunditiarum</name>
    <dbReference type="NCBI Taxonomy" id="337480"/>
    <lineage>
        <taxon>Bacteria</taxon>
        <taxon>Bacillati</taxon>
        <taxon>Actinomycetota</taxon>
        <taxon>Actinomycetes</taxon>
        <taxon>Micrococcales</taxon>
        <taxon>Microbacteriaceae</taxon>
        <taxon>Microbacterium</taxon>
    </lineage>
</organism>
<dbReference type="SUPFAM" id="SSF49384">
    <property type="entry name" value="Carbohydrate-binding domain"/>
    <property type="match status" value="1"/>
</dbReference>
<dbReference type="GO" id="GO:0030247">
    <property type="term" value="F:polysaccharide binding"/>
    <property type="evidence" value="ECO:0007669"/>
    <property type="project" value="UniProtKB-UniRule"/>
</dbReference>
<evidence type="ECO:0000256" key="7">
    <source>
        <dbReference type="ARBA" id="ARBA00023326"/>
    </source>
</evidence>
<dbReference type="PROSITE" id="PS00655">
    <property type="entry name" value="GLYCOSYL_HYDROL_F6_1"/>
    <property type="match status" value="1"/>
</dbReference>
<evidence type="ECO:0000256" key="6">
    <source>
        <dbReference type="ARBA" id="ARBA00023295"/>
    </source>
</evidence>
<feature type="chain" id="PRO_5039755510" description="Glucanase" evidence="9">
    <location>
        <begin position="39"/>
        <end position="536"/>
    </location>
</feature>
<proteinExistence type="inferred from homology"/>
<evidence type="ECO:0000256" key="4">
    <source>
        <dbReference type="ARBA" id="ARBA00023157"/>
    </source>
</evidence>
<keyword evidence="6 9" id="KW-0326">Glycosidase</keyword>
<dbReference type="Gene3D" id="3.20.20.40">
    <property type="entry name" value="1, 4-beta cellobiohydrolase"/>
    <property type="match status" value="1"/>
</dbReference>
<dbReference type="EMBL" id="JACCBV010000001">
    <property type="protein sequence ID" value="NYE18909.1"/>
    <property type="molecule type" value="Genomic_DNA"/>
</dbReference>
<dbReference type="Pfam" id="PF01341">
    <property type="entry name" value="Glyco_hydro_6"/>
    <property type="match status" value="1"/>
</dbReference>
<dbReference type="RefSeq" id="WP_179487904.1">
    <property type="nucleotide sequence ID" value="NZ_JACCBV010000001.1"/>
</dbReference>
<dbReference type="PROSITE" id="PS51173">
    <property type="entry name" value="CBM2"/>
    <property type="match status" value="1"/>
</dbReference>
<evidence type="ECO:0000256" key="5">
    <source>
        <dbReference type="ARBA" id="ARBA00023277"/>
    </source>
</evidence>
<feature type="signal peptide" evidence="9">
    <location>
        <begin position="1"/>
        <end position="38"/>
    </location>
</feature>
<dbReference type="InterPro" id="IPR036434">
    <property type="entry name" value="Beta_cellobiohydrolase_sf"/>
</dbReference>
<dbReference type="SMART" id="SM00637">
    <property type="entry name" value="CBD_II"/>
    <property type="match status" value="1"/>
</dbReference>
<evidence type="ECO:0000256" key="2">
    <source>
        <dbReference type="ARBA" id="ARBA00022801"/>
    </source>
</evidence>
<feature type="domain" description="CBM2" evidence="10">
    <location>
        <begin position="429"/>
        <end position="536"/>
    </location>
</feature>
<keyword evidence="5 9" id="KW-0119">Carbohydrate metabolism</keyword>
<dbReference type="PRINTS" id="PR00733">
    <property type="entry name" value="GLHYDRLASE6"/>
</dbReference>
<name>A0A7Y9KKM1_9MICO</name>
<dbReference type="PANTHER" id="PTHR34876">
    <property type="match status" value="1"/>
</dbReference>
<evidence type="ECO:0000259" key="10">
    <source>
        <dbReference type="PROSITE" id="PS51173"/>
    </source>
</evidence>
<reference evidence="11 12" key="1">
    <citation type="submission" date="2020-07" db="EMBL/GenBank/DDBJ databases">
        <title>Sequencing the genomes of 1000 actinobacteria strains.</title>
        <authorList>
            <person name="Klenk H.-P."/>
        </authorList>
    </citation>
    <scope>NUCLEOTIDE SEQUENCE [LARGE SCALE GENOMIC DNA]</scope>
    <source>
        <strain evidence="11 12">DSM 24662</strain>
    </source>
</reference>
<dbReference type="GO" id="GO:0004553">
    <property type="term" value="F:hydrolase activity, hydrolyzing O-glycosyl compounds"/>
    <property type="evidence" value="ECO:0007669"/>
    <property type="project" value="InterPro"/>
</dbReference>
<sequence length="536" mass="56014">MTSPTSRRARARSVAAAGATALVAAVLIPLAGSSAAGATGALAGSTLYANPFSTTLEAAQSLGGQARADAYLLGSIPSAEWFTSGTADEVRAEAQDYVDAATAVGQMPVLVAYNLPFRDCSQYSAGGAFDTAEYQAWIDGLAAGIGDRPATVILEPDGLGIIPHYTTIDGAVEWCQPAELDPATAASDRFVQLNHAVDVLSALPATSVYLDGTHSGWLNVGDITDRLLKAGVQEADGFFVNASNYNFTANLTAYGTWISSCIAYVTQVNPGAFGECGNQYWNGGPANNWTGVTMSAFGEWSSGNPDPALDTAGVDSRYELILGGVEPSTHFVIDTSRNGQGPWQAPEGVYSDPEVWCNPPGRGIGVLPTTETGNALVDAHLWIKVPGESDGKCYRGTGGPLDPERGMEDPAAGQWFVEQARELISLANPPLAPLTCTVEVTGTRLGSGFAAAVVIRNTGSTTYNPWTLSWTFDGDQRVNAVVVGTFVQDGANVTVTPHKLLGKLAPGKRTAFAIKGKGAATEPWLFRLNGQPCLSK</sequence>
<dbReference type="InterPro" id="IPR001524">
    <property type="entry name" value="Glyco_hydro_6_CS"/>
</dbReference>
<dbReference type="InterPro" id="IPR016288">
    <property type="entry name" value="Beta_cellobiohydrolase"/>
</dbReference>